<name>A0A7J0DQ62_9ERIC</name>
<dbReference type="AlphaFoldDB" id="A0A7J0DQ62"/>
<comment type="caution">
    <text evidence="1">The sequence shown here is derived from an EMBL/GenBank/DDBJ whole genome shotgun (WGS) entry which is preliminary data.</text>
</comment>
<proteinExistence type="predicted"/>
<keyword evidence="2" id="KW-1185">Reference proteome</keyword>
<dbReference type="EMBL" id="BJWL01000339">
    <property type="protein sequence ID" value="GFS39981.1"/>
    <property type="molecule type" value="Genomic_DNA"/>
</dbReference>
<protein>
    <submittedName>
        <fullName evidence="1">Uncharacterized protein</fullName>
    </submittedName>
</protein>
<reference evidence="2" key="1">
    <citation type="submission" date="2019-07" db="EMBL/GenBank/DDBJ databases">
        <title>De Novo Assembly of kiwifruit Actinidia rufa.</title>
        <authorList>
            <person name="Sugita-Konishi S."/>
            <person name="Sato K."/>
            <person name="Mori E."/>
            <person name="Abe Y."/>
            <person name="Kisaki G."/>
            <person name="Hamano K."/>
            <person name="Suezawa K."/>
            <person name="Otani M."/>
            <person name="Fukuda T."/>
            <person name="Manabe T."/>
            <person name="Gomi K."/>
            <person name="Tabuchi M."/>
            <person name="Akimitsu K."/>
            <person name="Kataoka I."/>
        </authorList>
    </citation>
    <scope>NUCLEOTIDE SEQUENCE [LARGE SCALE GENOMIC DNA]</scope>
    <source>
        <strain evidence="2">cv. Fuchu</strain>
    </source>
</reference>
<organism evidence="1 2">
    <name type="scientific">Actinidia rufa</name>
    <dbReference type="NCBI Taxonomy" id="165716"/>
    <lineage>
        <taxon>Eukaryota</taxon>
        <taxon>Viridiplantae</taxon>
        <taxon>Streptophyta</taxon>
        <taxon>Embryophyta</taxon>
        <taxon>Tracheophyta</taxon>
        <taxon>Spermatophyta</taxon>
        <taxon>Magnoliopsida</taxon>
        <taxon>eudicotyledons</taxon>
        <taxon>Gunneridae</taxon>
        <taxon>Pentapetalae</taxon>
        <taxon>asterids</taxon>
        <taxon>Ericales</taxon>
        <taxon>Actinidiaceae</taxon>
        <taxon>Actinidia</taxon>
    </lineage>
</organism>
<sequence>MSHRINLGEGKFGQSLPSWISYHLGGKSYITDEATQSPLPSRGSLTDHLSTYPEMDTSSLTKETNVMSQTDLNKLREKYSFPSGVQLRIPREGKTILSARQVIWRYYKCHMSYYEFRCLYSLSPLPDSGWYYFKASPDKNLLRGSPEQCKRVEEEVLFCFLREMGILPEQASGRGDPTGSEVLGDTSYNALPILTETEAKRTTEVLGKIEPGGTTPLRATRVSPRATSFVFGELGGVQGWIIRVYGDWSNLFEGFGVLSFPGVCQGSVSLDLFGPFDKLLMFDLCEYLGDRGIERGGKINSGRQGGTTWIPTRTSSFHIRVGQGLVSDVALFILDRCCGSGNDLPNDESDEIARHQECEERLEVVD</sequence>
<gene>
    <name evidence="1" type="ORF">Acr_00g0065960</name>
</gene>
<evidence type="ECO:0000313" key="2">
    <source>
        <dbReference type="Proteomes" id="UP000585474"/>
    </source>
</evidence>
<evidence type="ECO:0000313" key="1">
    <source>
        <dbReference type="EMBL" id="GFS39981.1"/>
    </source>
</evidence>
<accession>A0A7J0DQ62</accession>
<dbReference type="Proteomes" id="UP000585474">
    <property type="component" value="Unassembled WGS sequence"/>
</dbReference>